<evidence type="ECO:0000313" key="2">
    <source>
        <dbReference type="Proteomes" id="UP001145114"/>
    </source>
</evidence>
<feature type="non-terminal residue" evidence="1">
    <location>
        <position position="513"/>
    </location>
</feature>
<proteinExistence type="predicted"/>
<organism evidence="1 2">
    <name type="scientific">Spiromyces aspiralis</name>
    <dbReference type="NCBI Taxonomy" id="68401"/>
    <lineage>
        <taxon>Eukaryota</taxon>
        <taxon>Fungi</taxon>
        <taxon>Fungi incertae sedis</taxon>
        <taxon>Zoopagomycota</taxon>
        <taxon>Kickxellomycotina</taxon>
        <taxon>Kickxellomycetes</taxon>
        <taxon>Kickxellales</taxon>
        <taxon>Kickxellaceae</taxon>
        <taxon>Spiromyces</taxon>
    </lineage>
</organism>
<keyword evidence="1" id="KW-0132">Cell division</keyword>
<accession>A0ACC1H9X0</accession>
<comment type="caution">
    <text evidence="1">The sequence shown here is derived from an EMBL/GenBank/DDBJ whole genome shotgun (WGS) entry which is preliminary data.</text>
</comment>
<protein>
    <submittedName>
        <fullName evidence="1">Cell division control protein</fullName>
    </submittedName>
</protein>
<name>A0ACC1H9X0_9FUNG</name>
<feature type="non-terminal residue" evidence="1">
    <location>
        <position position="1"/>
    </location>
</feature>
<gene>
    <name evidence="1" type="primary">CDC10_1</name>
    <name evidence="1" type="ORF">EV182_005488</name>
</gene>
<dbReference type="Proteomes" id="UP001145114">
    <property type="component" value="Unassembled WGS sequence"/>
</dbReference>
<sequence>SFCDTFIKARLRSESLDDTPILSKEDIDSNIEKSPPLKRGSLSSSASAPKRDLHYLFDTTAPTTVMSARTLLVKDQATGNKRHIKLIDTPGLEPENPQQASLIVQQAIDHIEHQYARHLREELKVRRQRHIPIQMVHVVLYFLAPPVQNRETPAYGPRAQRFRSPTDIITEMDLQAMSTLSKRANVIPVLGKADLLTLAERQTVQNGRLFADLSRMYPDLKLYNFNVTPEIEEPETPGGMLRPMDPAIPGRSGSTGENGATDNDDDNDDEDLGSGDAAMRRSARVSLLDAAQAADMPASSIQHALLRQAPFLVVGSEHVAEYQNAIADMIHYDNPELELSFMERERIDPSSGSPHGGSPGHSGGDMSGEGERSASSSSSEGSSRVVRSRNNSDSSFHSHGSSSRRVIPDRPPVLPSIEGLSSDGLMKRKSVVSNRSRRYSLRRAPPTSFAAAAAAANPARRYIGRSGHAGWRPRSRFLPETEVPDLMSLKGPTMAIERGGYREQIFLGRQFAW</sequence>
<keyword evidence="2" id="KW-1185">Reference proteome</keyword>
<reference evidence="1" key="1">
    <citation type="submission" date="2022-06" db="EMBL/GenBank/DDBJ databases">
        <title>Phylogenomic reconstructions and comparative analyses of Kickxellomycotina fungi.</title>
        <authorList>
            <person name="Reynolds N.K."/>
            <person name="Stajich J.E."/>
            <person name="Barry K."/>
            <person name="Grigoriev I.V."/>
            <person name="Crous P."/>
            <person name="Smith M.E."/>
        </authorList>
    </citation>
    <scope>NUCLEOTIDE SEQUENCE</scope>
    <source>
        <strain evidence="1">RSA 2271</strain>
    </source>
</reference>
<evidence type="ECO:0000313" key="1">
    <source>
        <dbReference type="EMBL" id="KAJ1673310.1"/>
    </source>
</evidence>
<keyword evidence="1" id="KW-0131">Cell cycle</keyword>
<dbReference type="EMBL" id="JAMZIH010007116">
    <property type="protein sequence ID" value="KAJ1673310.1"/>
    <property type="molecule type" value="Genomic_DNA"/>
</dbReference>